<organism evidence="11 14">
    <name type="scientific">Orchesella dallaii</name>
    <dbReference type="NCBI Taxonomy" id="48710"/>
    <lineage>
        <taxon>Eukaryota</taxon>
        <taxon>Metazoa</taxon>
        <taxon>Ecdysozoa</taxon>
        <taxon>Arthropoda</taxon>
        <taxon>Hexapoda</taxon>
        <taxon>Collembola</taxon>
        <taxon>Entomobryomorpha</taxon>
        <taxon>Entomobryoidea</taxon>
        <taxon>Orchesellidae</taxon>
        <taxon>Orchesellinae</taxon>
        <taxon>Orchesella</taxon>
    </lineage>
</organism>
<dbReference type="EMBL" id="CAXLJM020000105">
    <property type="protein sequence ID" value="CAL8134526.1"/>
    <property type="molecule type" value="Genomic_DNA"/>
</dbReference>
<dbReference type="EMBL" id="CAXLJM020000105">
    <property type="protein sequence ID" value="CAL8134528.1"/>
    <property type="molecule type" value="Genomic_DNA"/>
</dbReference>
<evidence type="ECO:0000256" key="6">
    <source>
        <dbReference type="ARBA" id="ARBA00022737"/>
    </source>
</evidence>
<comment type="similarity">
    <text evidence="2">Belongs to the peptidase M76 family.</text>
</comment>
<evidence type="ECO:0000256" key="3">
    <source>
        <dbReference type="ARBA" id="ARBA00016555"/>
    </source>
</evidence>
<dbReference type="InterPro" id="IPR019165">
    <property type="entry name" value="Peptidase_M76_ATP23"/>
</dbReference>
<keyword evidence="5" id="KW-0479">Metal-binding</keyword>
<feature type="signal peptide" evidence="10">
    <location>
        <begin position="1"/>
        <end position="19"/>
    </location>
</feature>
<evidence type="ECO:0000313" key="12">
    <source>
        <dbReference type="EMBL" id="CAL8134528.1"/>
    </source>
</evidence>
<keyword evidence="10" id="KW-0732">Signal</keyword>
<dbReference type="EMBL" id="CAXLJM020000105">
    <property type="protein sequence ID" value="CAL8134532.1"/>
    <property type="molecule type" value="Genomic_DNA"/>
</dbReference>
<gene>
    <name evidence="11" type="ORF">ODALV1_LOCUS25565</name>
    <name evidence="12" type="ORF">ODALV1_LOCUS25566</name>
    <name evidence="13" type="ORF">ODALV1_LOCUS25568</name>
</gene>
<accession>A0ABP1RSC7</accession>
<reference evidence="11 14" key="1">
    <citation type="submission" date="2024-08" db="EMBL/GenBank/DDBJ databases">
        <authorList>
            <person name="Cucini C."/>
            <person name="Frati F."/>
        </authorList>
    </citation>
    <scope>NUCLEOTIDE SEQUENCE [LARGE SCALE GENOMIC DNA]</scope>
</reference>
<evidence type="ECO:0000256" key="7">
    <source>
        <dbReference type="ARBA" id="ARBA00022801"/>
    </source>
</evidence>
<evidence type="ECO:0000256" key="10">
    <source>
        <dbReference type="SAM" id="SignalP"/>
    </source>
</evidence>
<keyword evidence="14" id="KW-1185">Reference proteome</keyword>
<protein>
    <recommendedName>
        <fullName evidence="3">Mitochondrial inner membrane protease ATP23 homolog</fullName>
    </recommendedName>
</protein>
<evidence type="ECO:0000256" key="1">
    <source>
        <dbReference type="ARBA" id="ARBA00007831"/>
    </source>
</evidence>
<dbReference type="SUPFAM" id="SSF47874">
    <property type="entry name" value="Annexin"/>
    <property type="match status" value="1"/>
</dbReference>
<evidence type="ECO:0000313" key="14">
    <source>
        <dbReference type="Proteomes" id="UP001642540"/>
    </source>
</evidence>
<evidence type="ECO:0000256" key="9">
    <source>
        <dbReference type="ARBA" id="ARBA00023216"/>
    </source>
</evidence>
<evidence type="ECO:0000256" key="8">
    <source>
        <dbReference type="ARBA" id="ARBA00023049"/>
    </source>
</evidence>
<dbReference type="Proteomes" id="UP001642540">
    <property type="component" value="Unassembled WGS sequence"/>
</dbReference>
<sequence length="654" mass="75232">MMKLSICTVFIVTLALALAATPDMYWPWPGEPTLADVEYFNRTADAQFVIEAIKAGVDQDFVIKLAHLGSMRSRKQRLQILETLKELHSIDIVKEYLDRGVFDSDVGVLNRALFLPRAEFLAREVRWAIDGIGTDENTLTDIFCCLDPKEVAYTDIEKAYERLYEEGNLSDDVSKDVSGPYESLLSGLMRTRNNITNATKAQLIAYTYFETDTNTSQILKMEEQYKSFFSLSSYDEIRQTSRYFHSGYHVTLLCYLSQITTYSNYGYFTINYWWLYFAGENFRDLVLSTIHYSSDKIGYYTDLIAKGFKQRDFRRLIRAVAIRADFDLEKVKFRYIKEHSLKENLVKAVMSYHRRTGPSDRIVLDYVRLLLIKILCGNRDPSREIELIQLKDKSKRIKAEAEKLTKAQAKSAGVRNSKDDARYEDPLSLDADKERELSLNEKARKLYPERGGDAYKPGWFDVVFKGEGREGLDKMKCEMKVWKVVQNSYLVRLLLDALKSSGCEVDLRRHNSCEVCDVSVTGGYDPTLNQVVICQNTARYKGIIQGALTHELIHMFDNCRHKLDFKNMQHLACTEIRAANLAHCSYMSGVTDGSVSFGSIKEQHQECVKDRAVRSVLAVRDVSSEEAREVVDSVFERCYNDLEPFGRRIRRNSN</sequence>
<keyword evidence="4" id="KW-0645">Protease</keyword>
<dbReference type="PANTHER" id="PTHR21711:SF0">
    <property type="entry name" value="MITOCHONDRIAL INNER MEMBRANE PROTEASE ATP23 HOMOLOG"/>
    <property type="match status" value="1"/>
</dbReference>
<dbReference type="Pfam" id="PF09768">
    <property type="entry name" value="Peptidase_M76"/>
    <property type="match status" value="1"/>
</dbReference>
<dbReference type="Pfam" id="PF00191">
    <property type="entry name" value="Annexin"/>
    <property type="match status" value="1"/>
</dbReference>
<evidence type="ECO:0000256" key="4">
    <source>
        <dbReference type="ARBA" id="ARBA00022670"/>
    </source>
</evidence>
<evidence type="ECO:0000256" key="2">
    <source>
        <dbReference type="ARBA" id="ARBA00009915"/>
    </source>
</evidence>
<dbReference type="PANTHER" id="PTHR21711">
    <property type="entry name" value="MITOCHONDRIAL INNER MEMBRANE PROTEASE"/>
    <property type="match status" value="1"/>
</dbReference>
<evidence type="ECO:0000313" key="11">
    <source>
        <dbReference type="EMBL" id="CAL8134526.1"/>
    </source>
</evidence>
<proteinExistence type="inferred from homology"/>
<dbReference type="InterPro" id="IPR037104">
    <property type="entry name" value="Annexin_sf"/>
</dbReference>
<comment type="similarity">
    <text evidence="1">Belongs to the annexin family.</text>
</comment>
<comment type="caution">
    <text evidence="11">The sequence shown here is derived from an EMBL/GenBank/DDBJ whole genome shotgun (WGS) entry which is preliminary data.</text>
</comment>
<dbReference type="Gene3D" id="1.10.220.10">
    <property type="entry name" value="Annexin"/>
    <property type="match status" value="1"/>
</dbReference>
<feature type="chain" id="PRO_5045029726" description="Mitochondrial inner membrane protease ATP23 homolog" evidence="10">
    <location>
        <begin position="20"/>
        <end position="654"/>
    </location>
</feature>
<dbReference type="PROSITE" id="PS51897">
    <property type="entry name" value="ANNEXIN_2"/>
    <property type="match status" value="1"/>
</dbReference>
<dbReference type="InterPro" id="IPR018502">
    <property type="entry name" value="Annexin_repeat"/>
</dbReference>
<name>A0ABP1RSC7_9HEXA</name>
<evidence type="ECO:0000313" key="13">
    <source>
        <dbReference type="EMBL" id="CAL8134532.1"/>
    </source>
</evidence>
<keyword evidence="8" id="KW-0482">Metalloprotease</keyword>
<evidence type="ECO:0000256" key="5">
    <source>
        <dbReference type="ARBA" id="ARBA00022723"/>
    </source>
</evidence>
<keyword evidence="7" id="KW-0378">Hydrolase</keyword>
<keyword evidence="6" id="KW-0677">Repeat</keyword>
<keyword evidence="9" id="KW-0041">Annexin</keyword>